<gene>
    <name evidence="1" type="ORF">RJT34_23081</name>
</gene>
<name>A0AAN9FLV5_CLITE</name>
<dbReference type="AlphaFoldDB" id="A0AAN9FLV5"/>
<protein>
    <submittedName>
        <fullName evidence="1">Uncharacterized protein</fullName>
    </submittedName>
</protein>
<dbReference type="Proteomes" id="UP001359559">
    <property type="component" value="Unassembled WGS sequence"/>
</dbReference>
<proteinExistence type="predicted"/>
<sequence length="88" mass="9509">MSVAPRWESSCTRKGTSSPTYAHQYTPTLDMGQCATMPKDSSIGLHQVVAQRFYVGALGAHAMSLSWDAKPAYPYAGQCGYGHVRGLL</sequence>
<dbReference type="EMBL" id="JAYKXN010000006">
    <property type="protein sequence ID" value="KAK7278059.1"/>
    <property type="molecule type" value="Genomic_DNA"/>
</dbReference>
<evidence type="ECO:0000313" key="2">
    <source>
        <dbReference type="Proteomes" id="UP001359559"/>
    </source>
</evidence>
<comment type="caution">
    <text evidence="1">The sequence shown here is derived from an EMBL/GenBank/DDBJ whole genome shotgun (WGS) entry which is preliminary data.</text>
</comment>
<organism evidence="1 2">
    <name type="scientific">Clitoria ternatea</name>
    <name type="common">Butterfly pea</name>
    <dbReference type="NCBI Taxonomy" id="43366"/>
    <lineage>
        <taxon>Eukaryota</taxon>
        <taxon>Viridiplantae</taxon>
        <taxon>Streptophyta</taxon>
        <taxon>Embryophyta</taxon>
        <taxon>Tracheophyta</taxon>
        <taxon>Spermatophyta</taxon>
        <taxon>Magnoliopsida</taxon>
        <taxon>eudicotyledons</taxon>
        <taxon>Gunneridae</taxon>
        <taxon>Pentapetalae</taxon>
        <taxon>rosids</taxon>
        <taxon>fabids</taxon>
        <taxon>Fabales</taxon>
        <taxon>Fabaceae</taxon>
        <taxon>Papilionoideae</taxon>
        <taxon>50 kb inversion clade</taxon>
        <taxon>NPAAA clade</taxon>
        <taxon>indigoferoid/millettioid clade</taxon>
        <taxon>Phaseoleae</taxon>
        <taxon>Clitoria</taxon>
    </lineage>
</organism>
<keyword evidence="2" id="KW-1185">Reference proteome</keyword>
<evidence type="ECO:0000313" key="1">
    <source>
        <dbReference type="EMBL" id="KAK7278059.1"/>
    </source>
</evidence>
<reference evidence="1 2" key="1">
    <citation type="submission" date="2024-01" db="EMBL/GenBank/DDBJ databases">
        <title>The genomes of 5 underutilized Papilionoideae crops provide insights into root nodulation and disease resistance.</title>
        <authorList>
            <person name="Yuan L."/>
        </authorList>
    </citation>
    <scope>NUCLEOTIDE SEQUENCE [LARGE SCALE GENOMIC DNA]</scope>
    <source>
        <strain evidence="1">LY-2023</strain>
        <tissue evidence="1">Leaf</tissue>
    </source>
</reference>
<accession>A0AAN9FLV5</accession>